<evidence type="ECO:0000256" key="2">
    <source>
        <dbReference type="ARBA" id="ARBA00023125"/>
    </source>
</evidence>
<evidence type="ECO:0000313" key="6">
    <source>
        <dbReference type="Proteomes" id="UP001073227"/>
    </source>
</evidence>
<dbReference type="InterPro" id="IPR036388">
    <property type="entry name" value="WH-like_DNA-bd_sf"/>
</dbReference>
<dbReference type="Gene3D" id="1.10.10.10">
    <property type="entry name" value="Winged helix-like DNA-binding domain superfamily/Winged helix DNA-binding domain"/>
    <property type="match status" value="1"/>
</dbReference>
<name>A0ABT3Z582_9HYPH</name>
<dbReference type="PRINTS" id="PR00598">
    <property type="entry name" value="HTHMARR"/>
</dbReference>
<protein>
    <submittedName>
        <fullName evidence="5">MarR family winged helix-turn-helix transcriptional regulator</fullName>
    </submittedName>
</protein>
<evidence type="ECO:0000313" key="5">
    <source>
        <dbReference type="EMBL" id="MCY0146466.1"/>
    </source>
</evidence>
<keyword evidence="6" id="KW-1185">Reference proteome</keyword>
<gene>
    <name evidence="5" type="ORF">OEG84_01700</name>
</gene>
<dbReference type="SUPFAM" id="SSF46785">
    <property type="entry name" value="Winged helix' DNA-binding domain"/>
    <property type="match status" value="1"/>
</dbReference>
<dbReference type="InterPro" id="IPR023187">
    <property type="entry name" value="Tscrpt_reg_MarR-type_CS"/>
</dbReference>
<keyword evidence="2" id="KW-0238">DNA-binding</keyword>
<dbReference type="PROSITE" id="PS01117">
    <property type="entry name" value="HTH_MARR_1"/>
    <property type="match status" value="1"/>
</dbReference>
<sequence>MSFSNSALATAPKPAAANDQAEALRDLYLESLQLVERLHRRLLDVIKDEFDRANRTDINAIQALLLFNIGNSELTAGELRSRGYYLGSNVSYNLKKLVDLGYINHQRSRVDRRAVRISLTEHGVEIAEIVAGLYDRHINSIAQVGGIGASEFEELNKLMQRLDRFWNDQILYRL</sequence>
<dbReference type="NCBIfam" id="NF047395">
    <property type="entry name" value="TransRegLtdR"/>
    <property type="match status" value="1"/>
</dbReference>
<dbReference type="EMBL" id="JAOVZR010000001">
    <property type="protein sequence ID" value="MCY0146466.1"/>
    <property type="molecule type" value="Genomic_DNA"/>
</dbReference>
<reference evidence="5" key="1">
    <citation type="submission" date="2022-10" db="EMBL/GenBank/DDBJ databases">
        <title>Hoeflea sp. G2-23, isolated from marine algae.</title>
        <authorList>
            <person name="Kristyanto S."/>
            <person name="Kim J.M."/>
            <person name="Jeon C.O."/>
        </authorList>
    </citation>
    <scope>NUCLEOTIDE SEQUENCE</scope>
    <source>
        <strain evidence="5">G2-23</strain>
    </source>
</reference>
<dbReference type="InterPro" id="IPR039422">
    <property type="entry name" value="MarR/SlyA-like"/>
</dbReference>
<accession>A0ABT3Z582</accession>
<feature type="domain" description="HTH marR-type" evidence="4">
    <location>
        <begin position="28"/>
        <end position="164"/>
    </location>
</feature>
<dbReference type="PROSITE" id="PS50995">
    <property type="entry name" value="HTH_MARR_2"/>
    <property type="match status" value="1"/>
</dbReference>
<keyword evidence="1" id="KW-0805">Transcription regulation</keyword>
<dbReference type="Proteomes" id="UP001073227">
    <property type="component" value="Unassembled WGS sequence"/>
</dbReference>
<dbReference type="InterPro" id="IPR036390">
    <property type="entry name" value="WH_DNA-bd_sf"/>
</dbReference>
<dbReference type="SMART" id="SM00347">
    <property type="entry name" value="HTH_MARR"/>
    <property type="match status" value="1"/>
</dbReference>
<evidence type="ECO:0000256" key="1">
    <source>
        <dbReference type="ARBA" id="ARBA00023015"/>
    </source>
</evidence>
<dbReference type="PANTHER" id="PTHR33164">
    <property type="entry name" value="TRANSCRIPTIONAL REGULATOR, MARR FAMILY"/>
    <property type="match status" value="1"/>
</dbReference>
<evidence type="ECO:0000259" key="4">
    <source>
        <dbReference type="PROSITE" id="PS50995"/>
    </source>
</evidence>
<dbReference type="RefSeq" id="WP_267652135.1">
    <property type="nucleotide sequence ID" value="NZ_JAOVZR010000001.1"/>
</dbReference>
<organism evidence="5 6">
    <name type="scientific">Hoeflea algicola</name>
    <dbReference type="NCBI Taxonomy" id="2983763"/>
    <lineage>
        <taxon>Bacteria</taxon>
        <taxon>Pseudomonadati</taxon>
        <taxon>Pseudomonadota</taxon>
        <taxon>Alphaproteobacteria</taxon>
        <taxon>Hyphomicrobiales</taxon>
        <taxon>Rhizobiaceae</taxon>
        <taxon>Hoeflea</taxon>
    </lineage>
</organism>
<evidence type="ECO:0000256" key="3">
    <source>
        <dbReference type="ARBA" id="ARBA00023163"/>
    </source>
</evidence>
<dbReference type="Pfam" id="PF12802">
    <property type="entry name" value="MarR_2"/>
    <property type="match status" value="1"/>
</dbReference>
<dbReference type="PANTHER" id="PTHR33164:SF102">
    <property type="entry name" value="TRANSCRIPTIONAL REGULATORY PROTEIN"/>
    <property type="match status" value="1"/>
</dbReference>
<comment type="caution">
    <text evidence="5">The sequence shown here is derived from an EMBL/GenBank/DDBJ whole genome shotgun (WGS) entry which is preliminary data.</text>
</comment>
<dbReference type="InterPro" id="IPR000835">
    <property type="entry name" value="HTH_MarR-typ"/>
</dbReference>
<keyword evidence="3" id="KW-0804">Transcription</keyword>
<proteinExistence type="predicted"/>